<gene>
    <name evidence="1" type="ORF">N5B56_00075</name>
</gene>
<comment type="caution">
    <text evidence="1">The sequence shown here is derived from an EMBL/GenBank/DDBJ whole genome shotgun (WGS) entry which is preliminary data.</text>
</comment>
<evidence type="ECO:0000313" key="2">
    <source>
        <dbReference type="Proteomes" id="UP001431199"/>
    </source>
</evidence>
<name>A0ABT2LW05_9FIRM</name>
<evidence type="ECO:0000313" key="1">
    <source>
        <dbReference type="EMBL" id="MCT7397481.1"/>
    </source>
</evidence>
<sequence>MEEKLYTIPVMDAFKVDCECPLCKMRDDIENDNIAFAMGPSYMEDYIRFETDEKGYCSRHIKKLYEYNNRLGLALIMETHLKNVKKQVDTLSKEKSSGGLFKKKEKKPITEYLDKLNGSCFVCDRLNDTFDRYVATILYLWKKEDKDFLELYKNCKGFCFEHLNALLKYADKELSGNKFDEFNKMTIDIFEQNLDRTIEDVEWFIKKFDYRYKDEPWKNSKDALVRTMYKTNGVTDEE</sequence>
<proteinExistence type="predicted"/>
<dbReference type="Pfam" id="PF19538">
    <property type="entry name" value="DUF6062"/>
    <property type="match status" value="1"/>
</dbReference>
<keyword evidence="2" id="KW-1185">Reference proteome</keyword>
<dbReference type="EMBL" id="JAODBU010000001">
    <property type="protein sequence ID" value="MCT7397481.1"/>
    <property type="molecule type" value="Genomic_DNA"/>
</dbReference>
<organism evidence="1 2">
    <name type="scientific">Eubacterium album</name>
    <dbReference type="NCBI Taxonomy" id="2978477"/>
    <lineage>
        <taxon>Bacteria</taxon>
        <taxon>Bacillati</taxon>
        <taxon>Bacillota</taxon>
        <taxon>Clostridia</taxon>
        <taxon>Eubacteriales</taxon>
        <taxon>Eubacteriaceae</taxon>
        <taxon>Eubacterium</taxon>
    </lineage>
</organism>
<accession>A0ABT2LW05</accession>
<protein>
    <submittedName>
        <fullName evidence="1">DUF6062 family protein</fullName>
    </submittedName>
</protein>
<dbReference type="InterPro" id="IPR045706">
    <property type="entry name" value="DUF6062"/>
</dbReference>
<dbReference type="RefSeq" id="WP_022089519.1">
    <property type="nucleotide sequence ID" value="NZ_JAODBU010000001.1"/>
</dbReference>
<reference evidence="1" key="1">
    <citation type="submission" date="2022-09" db="EMBL/GenBank/DDBJ databases">
        <title>Eubacterium sp. LFL-14 isolated from human feces.</title>
        <authorList>
            <person name="Liu F."/>
        </authorList>
    </citation>
    <scope>NUCLEOTIDE SEQUENCE</scope>
    <source>
        <strain evidence="1">LFL-14</strain>
    </source>
</reference>
<dbReference type="Proteomes" id="UP001431199">
    <property type="component" value="Unassembled WGS sequence"/>
</dbReference>